<comment type="caution">
    <text evidence="1">The sequence shown here is derived from an EMBL/GenBank/DDBJ whole genome shotgun (WGS) entry which is preliminary data.</text>
</comment>
<sequence>MSYSYLNKTPFYSAKARFFAQQSSQLGFFFRVRVIQVYTYHMGTQELYL</sequence>
<protein>
    <submittedName>
        <fullName evidence="1">Uncharacterized protein</fullName>
    </submittedName>
</protein>
<reference evidence="1 3" key="1">
    <citation type="submission" date="2015-01" db="EMBL/GenBank/DDBJ databases">
        <title>Evolution of Trichinella species and genotypes.</title>
        <authorList>
            <person name="Korhonen P.K."/>
            <person name="Edoardo P."/>
            <person name="Giuseppe L.R."/>
            <person name="Gasser R.B."/>
        </authorList>
    </citation>
    <scope>NUCLEOTIDE SEQUENCE [LARGE SCALE GENOMIC DNA]</scope>
    <source>
        <strain evidence="1">ISS470</strain>
    </source>
</reference>
<keyword evidence="3" id="KW-1185">Reference proteome</keyword>
<evidence type="ECO:0000313" key="1">
    <source>
        <dbReference type="EMBL" id="KRY67622.1"/>
    </source>
</evidence>
<evidence type="ECO:0000313" key="3">
    <source>
        <dbReference type="Proteomes" id="UP000054995"/>
    </source>
</evidence>
<dbReference type="Proteomes" id="UP000054995">
    <property type="component" value="Unassembled WGS sequence"/>
</dbReference>
<name>A0A0V1E1X7_TRIPS</name>
<organism evidence="1 3">
    <name type="scientific">Trichinella pseudospiralis</name>
    <name type="common">Parasitic roundworm</name>
    <dbReference type="NCBI Taxonomy" id="6337"/>
    <lineage>
        <taxon>Eukaryota</taxon>
        <taxon>Metazoa</taxon>
        <taxon>Ecdysozoa</taxon>
        <taxon>Nematoda</taxon>
        <taxon>Enoplea</taxon>
        <taxon>Dorylaimia</taxon>
        <taxon>Trichinellida</taxon>
        <taxon>Trichinellidae</taxon>
        <taxon>Trichinella</taxon>
    </lineage>
</organism>
<dbReference type="EMBL" id="JYDT01000651">
    <property type="protein sequence ID" value="KRY80260.1"/>
    <property type="molecule type" value="Genomic_DNA"/>
</dbReference>
<dbReference type="EMBL" id="JYDT01001202">
    <property type="protein sequence ID" value="KRY67622.1"/>
    <property type="molecule type" value="Genomic_DNA"/>
</dbReference>
<proteinExistence type="predicted"/>
<accession>A0A0V1E1X7</accession>
<dbReference type="AlphaFoldDB" id="A0A0V1E1X7"/>
<evidence type="ECO:0000313" key="2">
    <source>
        <dbReference type="EMBL" id="KRY80260.1"/>
    </source>
</evidence>
<gene>
    <name evidence="2" type="ORF">T4D_13982</name>
    <name evidence="1" type="ORF">T4D_2313</name>
</gene>